<dbReference type="GO" id="GO:0006281">
    <property type="term" value="P:DNA repair"/>
    <property type="evidence" value="ECO:0007669"/>
    <property type="project" value="UniProtKB-KW"/>
</dbReference>
<protein>
    <recommendedName>
        <fullName evidence="1">ATP-dependent DNA helicase</fullName>
        <ecNumber evidence="1">5.6.2.3</ecNumber>
    </recommendedName>
</protein>
<keyword evidence="1" id="KW-0378">Hydrolase</keyword>
<keyword evidence="1" id="KW-0234">DNA repair</keyword>
<reference evidence="5" key="1">
    <citation type="submission" date="2016-06" db="UniProtKB">
        <authorList>
            <consortium name="WormBaseParasite"/>
        </authorList>
    </citation>
    <scope>IDENTIFICATION</scope>
</reference>
<dbReference type="Proteomes" id="UP000271087">
    <property type="component" value="Unassembled WGS sequence"/>
</dbReference>
<dbReference type="OrthoDB" id="7789720at2759"/>
<comment type="catalytic activity">
    <reaction evidence="1">
        <text>ATP + H2O = ADP + phosphate + H(+)</text>
        <dbReference type="Rhea" id="RHEA:13065"/>
        <dbReference type="ChEBI" id="CHEBI:15377"/>
        <dbReference type="ChEBI" id="CHEBI:15378"/>
        <dbReference type="ChEBI" id="CHEBI:30616"/>
        <dbReference type="ChEBI" id="CHEBI:43474"/>
        <dbReference type="ChEBI" id="CHEBI:456216"/>
        <dbReference type="EC" id="5.6.2.3"/>
    </reaction>
</comment>
<dbReference type="GO" id="GO:0043139">
    <property type="term" value="F:5'-3' DNA helicase activity"/>
    <property type="evidence" value="ECO:0007669"/>
    <property type="project" value="UniProtKB-EC"/>
</dbReference>
<dbReference type="GO" id="GO:0006310">
    <property type="term" value="P:DNA recombination"/>
    <property type="evidence" value="ECO:0007669"/>
    <property type="project" value="UniProtKB-KW"/>
</dbReference>
<feature type="domain" description="DNA helicase Pif1-like DEAD-box helicase" evidence="2">
    <location>
        <begin position="29"/>
        <end position="87"/>
    </location>
</feature>
<dbReference type="GO" id="GO:0005524">
    <property type="term" value="F:ATP binding"/>
    <property type="evidence" value="ECO:0007669"/>
    <property type="project" value="UniProtKB-KW"/>
</dbReference>
<dbReference type="WBParaSite" id="nOo.2.0.1.t13430-RA">
    <property type="protein sequence ID" value="nOo.2.0.1.t13430-RA"/>
    <property type="gene ID" value="nOo.2.0.1.g13430"/>
</dbReference>
<comment type="similarity">
    <text evidence="1">Belongs to the helicase family.</text>
</comment>
<sequence>MPSPNRSAAASLDVELRREQNYNTTDLLSHVKLNIPKLMFEQKGICDQIMQIVTSSMGKVLRKCKLIVWDERTMAHKKSLEALDRSL</sequence>
<evidence type="ECO:0000313" key="3">
    <source>
        <dbReference type="EMBL" id="VDN01897.1"/>
    </source>
</evidence>
<evidence type="ECO:0000313" key="4">
    <source>
        <dbReference type="Proteomes" id="UP000271087"/>
    </source>
</evidence>
<keyword evidence="1" id="KW-0347">Helicase</keyword>
<dbReference type="EC" id="5.6.2.3" evidence="1"/>
<gene>
    <name evidence="3" type="ORF">NOO_LOCUS13430</name>
</gene>
<keyword evidence="1" id="KW-0227">DNA damage</keyword>
<name>A0A182EZ21_ONCOC</name>
<keyword evidence="4" id="KW-1185">Reference proteome</keyword>
<dbReference type="GO" id="GO:0016787">
    <property type="term" value="F:hydrolase activity"/>
    <property type="evidence" value="ECO:0007669"/>
    <property type="project" value="UniProtKB-KW"/>
</dbReference>
<organism evidence="5">
    <name type="scientific">Onchocerca ochengi</name>
    <name type="common">Filarial nematode worm</name>
    <dbReference type="NCBI Taxonomy" id="42157"/>
    <lineage>
        <taxon>Eukaryota</taxon>
        <taxon>Metazoa</taxon>
        <taxon>Ecdysozoa</taxon>
        <taxon>Nematoda</taxon>
        <taxon>Chromadorea</taxon>
        <taxon>Rhabditida</taxon>
        <taxon>Spirurina</taxon>
        <taxon>Spiruromorpha</taxon>
        <taxon>Filarioidea</taxon>
        <taxon>Onchocercidae</taxon>
        <taxon>Onchocerca</taxon>
    </lineage>
</organism>
<keyword evidence="1" id="KW-0547">Nucleotide-binding</keyword>
<dbReference type="AlphaFoldDB" id="A0A182EZ21"/>
<evidence type="ECO:0000259" key="2">
    <source>
        <dbReference type="Pfam" id="PF05970"/>
    </source>
</evidence>
<proteinExistence type="inferred from homology"/>
<dbReference type="EMBL" id="UYRW01015391">
    <property type="protein sequence ID" value="VDN01897.1"/>
    <property type="molecule type" value="Genomic_DNA"/>
</dbReference>
<keyword evidence="1" id="KW-0233">DNA recombination</keyword>
<accession>A0A182EZ21</accession>
<comment type="cofactor">
    <cofactor evidence="1">
        <name>Mg(2+)</name>
        <dbReference type="ChEBI" id="CHEBI:18420"/>
    </cofactor>
</comment>
<reference evidence="3 4" key="2">
    <citation type="submission" date="2018-08" db="EMBL/GenBank/DDBJ databases">
        <authorList>
            <person name="Laetsch R D."/>
            <person name="Stevens L."/>
            <person name="Kumar S."/>
            <person name="Blaxter L. M."/>
        </authorList>
    </citation>
    <scope>NUCLEOTIDE SEQUENCE [LARGE SCALE GENOMIC DNA]</scope>
</reference>
<dbReference type="InterPro" id="IPR010285">
    <property type="entry name" value="DNA_helicase_pif1-like_DEAD"/>
</dbReference>
<evidence type="ECO:0000313" key="5">
    <source>
        <dbReference type="WBParaSite" id="nOo.2.0.1.t13430-RA"/>
    </source>
</evidence>
<dbReference type="Pfam" id="PF05970">
    <property type="entry name" value="PIF1"/>
    <property type="match status" value="1"/>
</dbReference>
<keyword evidence="1" id="KW-0067">ATP-binding</keyword>
<evidence type="ECO:0000256" key="1">
    <source>
        <dbReference type="RuleBase" id="RU363044"/>
    </source>
</evidence>
<dbReference type="GO" id="GO:0000723">
    <property type="term" value="P:telomere maintenance"/>
    <property type="evidence" value="ECO:0007669"/>
    <property type="project" value="InterPro"/>
</dbReference>